<keyword evidence="4" id="KW-1185">Reference proteome</keyword>
<accession>A0A1M6MTK5</accession>
<evidence type="ECO:0000313" key="3">
    <source>
        <dbReference type="EMBL" id="SHJ86811.1"/>
    </source>
</evidence>
<reference evidence="3 4" key="1">
    <citation type="submission" date="2016-11" db="EMBL/GenBank/DDBJ databases">
        <authorList>
            <person name="Jaros S."/>
            <person name="Januszkiewicz K."/>
            <person name="Wedrychowicz H."/>
        </authorList>
    </citation>
    <scope>NUCLEOTIDE SEQUENCE [LARGE SCALE GENOMIC DNA]</scope>
    <source>
        <strain evidence="3 4">DSM 15212</strain>
    </source>
</reference>
<evidence type="ECO:0000259" key="2">
    <source>
        <dbReference type="Pfam" id="PF00534"/>
    </source>
</evidence>
<dbReference type="STRING" id="1121301.SAMN02745912_01421"/>
<feature type="domain" description="Glycosyl transferase family 1" evidence="2">
    <location>
        <begin position="4"/>
        <end position="85"/>
    </location>
</feature>
<evidence type="ECO:0000313" key="4">
    <source>
        <dbReference type="Proteomes" id="UP000184465"/>
    </source>
</evidence>
<dbReference type="InterPro" id="IPR001296">
    <property type="entry name" value="Glyco_trans_1"/>
</dbReference>
<dbReference type="AlphaFoldDB" id="A0A1M6MTK5"/>
<dbReference type="GO" id="GO:0009103">
    <property type="term" value="P:lipopolysaccharide biosynthetic process"/>
    <property type="evidence" value="ECO:0007669"/>
    <property type="project" value="TreeGrafter"/>
</dbReference>
<dbReference type="GO" id="GO:0016757">
    <property type="term" value="F:glycosyltransferase activity"/>
    <property type="evidence" value="ECO:0007669"/>
    <property type="project" value="InterPro"/>
</dbReference>
<dbReference type="EMBL" id="FRAG01000012">
    <property type="protein sequence ID" value="SHJ86811.1"/>
    <property type="molecule type" value="Genomic_DNA"/>
</dbReference>
<proteinExistence type="predicted"/>
<dbReference type="SUPFAM" id="SSF53756">
    <property type="entry name" value="UDP-Glycosyltransferase/glycogen phosphorylase"/>
    <property type="match status" value="1"/>
</dbReference>
<dbReference type="Pfam" id="PF00534">
    <property type="entry name" value="Glycos_transf_1"/>
    <property type="match status" value="1"/>
</dbReference>
<keyword evidence="1 3" id="KW-0808">Transferase</keyword>
<gene>
    <name evidence="3" type="ORF">SAMN02745912_01421</name>
</gene>
<protein>
    <submittedName>
        <fullName evidence="3">Glycosyl transferases group 1</fullName>
    </submittedName>
</protein>
<dbReference type="PANTHER" id="PTHR46401:SF2">
    <property type="entry name" value="GLYCOSYLTRANSFERASE WBBK-RELATED"/>
    <property type="match status" value="1"/>
</dbReference>
<sequence>MKPIYARSKVLLVPSICHEGFGRIIIEANINQVPVIASNVGGIKEAMGDGQVIIDDYLNINCFIDELNYLLNNYDWYKQLKKEALKNSIRFQETNLIQILNQFKV</sequence>
<dbReference type="PANTHER" id="PTHR46401">
    <property type="entry name" value="GLYCOSYLTRANSFERASE WBBK-RELATED"/>
    <property type="match status" value="1"/>
</dbReference>
<evidence type="ECO:0000256" key="1">
    <source>
        <dbReference type="ARBA" id="ARBA00022679"/>
    </source>
</evidence>
<dbReference type="Gene3D" id="3.40.50.2000">
    <property type="entry name" value="Glycogen Phosphorylase B"/>
    <property type="match status" value="1"/>
</dbReference>
<dbReference type="Proteomes" id="UP000184465">
    <property type="component" value="Unassembled WGS sequence"/>
</dbReference>
<name>A0A1M6MTK5_PARC5</name>
<organism evidence="3 4">
    <name type="scientific">Paramaledivibacter caminithermalis (strain DSM 15212 / CIP 107654 / DViRD3)</name>
    <name type="common">Clostridium caminithermale</name>
    <dbReference type="NCBI Taxonomy" id="1121301"/>
    <lineage>
        <taxon>Bacteria</taxon>
        <taxon>Bacillati</taxon>
        <taxon>Bacillota</taxon>
        <taxon>Clostridia</taxon>
        <taxon>Peptostreptococcales</taxon>
        <taxon>Caminicellaceae</taxon>
        <taxon>Paramaledivibacter</taxon>
    </lineage>
</organism>